<feature type="transmembrane region" description="Helical" evidence="2">
    <location>
        <begin position="75"/>
        <end position="93"/>
    </location>
</feature>
<accession>A0A6N7LC54</accession>
<feature type="transmembrane region" description="Helical" evidence="2">
    <location>
        <begin position="12"/>
        <end position="28"/>
    </location>
</feature>
<name>A0A6N7LC54_SINTE</name>
<dbReference type="InterPro" id="IPR002656">
    <property type="entry name" value="Acyl_transf_3_dom"/>
</dbReference>
<keyword evidence="4" id="KW-0012">Acyltransferase</keyword>
<reference evidence="4 5" key="1">
    <citation type="journal article" date="2013" name="Genome Biol.">
        <title>Comparative genomics of the core and accessory genomes of 48 Sinorhizobium strains comprising five genospecies.</title>
        <authorList>
            <person name="Sugawara M."/>
            <person name="Epstein B."/>
            <person name="Badgley B.D."/>
            <person name="Unno T."/>
            <person name="Xu L."/>
            <person name="Reese J."/>
            <person name="Gyaneshwar P."/>
            <person name="Denny R."/>
            <person name="Mudge J."/>
            <person name="Bharti A.K."/>
            <person name="Farmer A.D."/>
            <person name="May G.D."/>
            <person name="Woodward J.E."/>
            <person name="Medigue C."/>
            <person name="Vallenet D."/>
            <person name="Lajus A."/>
            <person name="Rouy Z."/>
            <person name="Martinez-Vaz B."/>
            <person name="Tiffin P."/>
            <person name="Young N.D."/>
            <person name="Sadowsky M.J."/>
        </authorList>
    </citation>
    <scope>NUCLEOTIDE SEQUENCE [LARGE SCALE GENOMIC DNA]</scope>
    <source>
        <strain evidence="4 5">USDA4894</strain>
    </source>
</reference>
<proteinExistence type="predicted"/>
<dbReference type="Proteomes" id="UP000439983">
    <property type="component" value="Unassembled WGS sequence"/>
</dbReference>
<keyword evidence="4" id="KW-0808">Transferase</keyword>
<dbReference type="Pfam" id="PF01757">
    <property type="entry name" value="Acyl_transf_3"/>
    <property type="match status" value="1"/>
</dbReference>
<comment type="caution">
    <text evidence="4">The sequence shown here is derived from an EMBL/GenBank/DDBJ whole genome shotgun (WGS) entry which is preliminary data.</text>
</comment>
<feature type="transmembrane region" description="Helical" evidence="2">
    <location>
        <begin position="120"/>
        <end position="141"/>
    </location>
</feature>
<keyword evidence="2" id="KW-0472">Membrane</keyword>
<dbReference type="OrthoDB" id="9796461at2"/>
<evidence type="ECO:0000313" key="4">
    <source>
        <dbReference type="EMBL" id="MQX14515.1"/>
    </source>
</evidence>
<keyword evidence="2" id="KW-0812">Transmembrane</keyword>
<feature type="transmembrane region" description="Helical" evidence="2">
    <location>
        <begin position="280"/>
        <end position="300"/>
    </location>
</feature>
<sequence>MRIARDRQLDGLRAIAVTMVLYGHFFAADSSYWGHIGVRLFFVLSGFLITRLLLDARQNAGFAPATALKSFYARRALRIFPPYFAVLGIVWLIDLESSKTVLAWHALYVSNLWYALQDAWTPWVLCHTWSLSIEEQFYVVWPLIVLIAPRRSIAAICIGVIVCSIAYRFYWPFTGEPSLARDLLPPASMDALVSGALLAAYRSENAAWPQWAKFSLMPLLSASVVLFWLRPATLTPMLEWLGWIGLEVFPLLPLTMLVGNCSRGLGGYLGRLTELPPLTALGRISYGVYLYHAIVLALAVKAQPWIPVNVSEQGLGRFLVAGAATLLIASISWLAFEQPLNALKRHFPYVRPRATGAVPVLTNAGDRIGGRHAKYPAYRPEPLSSRKSFRTSDLH</sequence>
<protein>
    <submittedName>
        <fullName evidence="4">Acyltransferase family protein</fullName>
    </submittedName>
</protein>
<dbReference type="AlphaFoldDB" id="A0A6N7LC54"/>
<gene>
    <name evidence="4" type="ORF">GHK62_06970</name>
</gene>
<feature type="transmembrane region" description="Helical" evidence="2">
    <location>
        <begin position="240"/>
        <end position="259"/>
    </location>
</feature>
<feature type="transmembrane region" description="Helical" evidence="2">
    <location>
        <begin position="214"/>
        <end position="234"/>
    </location>
</feature>
<evidence type="ECO:0000256" key="1">
    <source>
        <dbReference type="SAM" id="MobiDB-lite"/>
    </source>
</evidence>
<keyword evidence="5" id="KW-1185">Reference proteome</keyword>
<dbReference type="GO" id="GO:0016747">
    <property type="term" value="F:acyltransferase activity, transferring groups other than amino-acyl groups"/>
    <property type="evidence" value="ECO:0007669"/>
    <property type="project" value="InterPro"/>
</dbReference>
<evidence type="ECO:0000313" key="5">
    <source>
        <dbReference type="Proteomes" id="UP000439983"/>
    </source>
</evidence>
<dbReference type="PANTHER" id="PTHR23028:SF53">
    <property type="entry name" value="ACYL_TRANSF_3 DOMAIN-CONTAINING PROTEIN"/>
    <property type="match status" value="1"/>
</dbReference>
<dbReference type="PANTHER" id="PTHR23028">
    <property type="entry name" value="ACETYLTRANSFERASE"/>
    <property type="match status" value="1"/>
</dbReference>
<keyword evidence="2" id="KW-1133">Transmembrane helix</keyword>
<feature type="region of interest" description="Disordered" evidence="1">
    <location>
        <begin position="371"/>
        <end position="395"/>
    </location>
</feature>
<dbReference type="GO" id="GO:0016020">
    <property type="term" value="C:membrane"/>
    <property type="evidence" value="ECO:0007669"/>
    <property type="project" value="TreeGrafter"/>
</dbReference>
<evidence type="ECO:0000256" key="2">
    <source>
        <dbReference type="SAM" id="Phobius"/>
    </source>
</evidence>
<organism evidence="4 5">
    <name type="scientific">Sinorhizobium terangae</name>
    <dbReference type="NCBI Taxonomy" id="110322"/>
    <lineage>
        <taxon>Bacteria</taxon>
        <taxon>Pseudomonadati</taxon>
        <taxon>Pseudomonadota</taxon>
        <taxon>Alphaproteobacteria</taxon>
        <taxon>Hyphomicrobiales</taxon>
        <taxon>Rhizobiaceae</taxon>
        <taxon>Sinorhizobium/Ensifer group</taxon>
        <taxon>Sinorhizobium</taxon>
    </lineage>
</organism>
<dbReference type="GO" id="GO:0000271">
    <property type="term" value="P:polysaccharide biosynthetic process"/>
    <property type="evidence" value="ECO:0007669"/>
    <property type="project" value="TreeGrafter"/>
</dbReference>
<feature type="transmembrane region" description="Helical" evidence="2">
    <location>
        <begin position="315"/>
        <end position="336"/>
    </location>
</feature>
<feature type="transmembrane region" description="Helical" evidence="2">
    <location>
        <begin position="153"/>
        <end position="171"/>
    </location>
</feature>
<feature type="domain" description="Acyltransferase 3" evidence="3">
    <location>
        <begin position="8"/>
        <end position="331"/>
    </location>
</feature>
<dbReference type="InterPro" id="IPR050879">
    <property type="entry name" value="Acyltransferase_3"/>
</dbReference>
<feature type="transmembrane region" description="Helical" evidence="2">
    <location>
        <begin position="34"/>
        <end position="54"/>
    </location>
</feature>
<dbReference type="RefSeq" id="WP_153437589.1">
    <property type="nucleotide sequence ID" value="NZ_JACIGA010000015.1"/>
</dbReference>
<evidence type="ECO:0000259" key="3">
    <source>
        <dbReference type="Pfam" id="PF01757"/>
    </source>
</evidence>
<dbReference type="EMBL" id="WITC01000032">
    <property type="protein sequence ID" value="MQX14515.1"/>
    <property type="molecule type" value="Genomic_DNA"/>
</dbReference>